<dbReference type="NCBIfam" id="TIGR01901">
    <property type="entry name" value="adhes_NPXG"/>
    <property type="match status" value="1"/>
</dbReference>
<organism evidence="3 4">
    <name type="scientific">Selenomonas dianae</name>
    <dbReference type="NCBI Taxonomy" id="135079"/>
    <lineage>
        <taxon>Bacteria</taxon>
        <taxon>Bacillati</taxon>
        <taxon>Bacillota</taxon>
        <taxon>Negativicutes</taxon>
        <taxon>Selenomonadales</taxon>
        <taxon>Selenomonadaceae</taxon>
        <taxon>Selenomonas</taxon>
    </lineage>
</organism>
<dbReference type="SMART" id="SM00912">
    <property type="entry name" value="Haemagg_act"/>
    <property type="match status" value="1"/>
</dbReference>
<dbReference type="EMBL" id="BAAACR010000005">
    <property type="protein sequence ID" value="GAA0208363.1"/>
    <property type="molecule type" value="Genomic_DNA"/>
</dbReference>
<accession>A0ABN0T0K3</accession>
<comment type="caution">
    <text evidence="3">The sequence shown here is derived from an EMBL/GenBank/DDBJ whole genome shotgun (WGS) entry which is preliminary data.</text>
</comment>
<dbReference type="InterPro" id="IPR008638">
    <property type="entry name" value="FhaB/CdiA-like_TPS"/>
</dbReference>
<sequence>MKASSNAHLRRTLLCALVAGSIAAPFAVPHAYALPIEGAHAATNAGEANISTSGTTMDITGKTEHNVLRWEDFSIDSGEKVRFDGGNQERDYLNLVTGEGASNIYGTIEGGRNVYLVNPHGILFAKGSEVNTGALYLSTANVDAVASAAGTSWGGNSPLSASTQYGNVLNLGTVQASKLYIEGKNVKVLNTDDIQNTDGTALTGNAVTIRSENTPHIGYDVGHKTTENIDVNGAATPYQVFDYASTNADHHKASAKSRGWDVANLGGTAHTDYDYMRVHTVYDLQNMNAKLDGRYILAGDIDAGVTNTWNSTVYGIEGFLPIGENFSTQFTGRFDGAGHALRGLYINRPHENFQGLFGYASGARIENLSLVDGNVKGNYVVGGIVGRADDTEIRNVSYAGRVNGDQVVGGIVGYASEAAKIQNVCNTGAVSGTDQIAGGVVGYASEAAKIQNVCNTGTITGSKLVGGIVGAIDDSTLQHAWNTGTVTGNQKVGGIVGQALGGSIRHAVWKSGSAGQAVGASSNGADVTTDVKFAAEADMKLAATYTDWKDANGTALVATEGGKGTPWRIYEGKTTPMLTALMKGTKRLAKVYDGKTFGDGDAHILSDTALEKNVGTRDASGIYSDAFGYDLIGSTYRITPKELNLALANGARFDKTYDGNANVAQSLTKDGNYSLTGFITGEGAGIELSAVTGKYADKNAARDKAVTFDGLTLTGTGAGNYVLNKTSLTGIGTISPKQLNLALTSGARFDKMYDGTANVTQSLTKDRNYTLTNFVSGEGADIALAPVTGTYADKNAGTGKAVTFGGLTLTGAGAGNYSLSATTLTTTGDIARKTLTLEGTAGTQFTKIYDGNATVTQNLVRGTNYRLAGVVEGEGTDIVTLNESAAQGAYATANAQAAGAQQNVTFRNLALTGSGAANYTLAANKTFENAGRITPRELNLALANGARFDKTYDGTANVTQTLTKGTNYNLNGFVTGEGAGIELDTVTGKYADKNAAANKAVTFGGLTLTGTGAGNYVLNKTALTGTGTISPKQLNLALTSGARFDKTYDGNANVTQSLTKGTNYTLTNFADGEGAGITITGAGTYTDKNAGTGKTVNFTGLTLTGAGAGNYRLSTDTLTGTGTITHRDLTLTADAQSIVQGEALPSFTGRAEGFADGEDERVFGTDGITFGTTLTNTDTPGSYGLTGRIGSTSDGVVGNYRIGQAAGNATAFTIHAAALPGGLLASLVQDAAPRFDMGFGQEVYVFGLPRPVPTATLGIYRFAAARDISIEGVRLD</sequence>
<dbReference type="Pfam" id="PF18676">
    <property type="entry name" value="MBG_2"/>
    <property type="match status" value="1"/>
</dbReference>
<keyword evidence="4" id="KW-1185">Reference proteome</keyword>
<dbReference type="InterPro" id="IPR041248">
    <property type="entry name" value="YDG"/>
</dbReference>
<feature type="domain" description="Filamentous haemagglutinin FhaB/tRNA nuclease CdiA-like TPS" evidence="2">
    <location>
        <begin position="31"/>
        <end position="146"/>
    </location>
</feature>
<protein>
    <recommendedName>
        <fullName evidence="2">Filamentous haemagglutinin FhaB/tRNA nuclease CdiA-like TPS domain-containing protein</fullName>
    </recommendedName>
</protein>
<dbReference type="Gene3D" id="2.160.20.10">
    <property type="entry name" value="Single-stranded right-handed beta-helix, Pectin lyase-like"/>
    <property type="match status" value="1"/>
</dbReference>
<feature type="signal peptide" evidence="1">
    <location>
        <begin position="1"/>
        <end position="27"/>
    </location>
</feature>
<dbReference type="InterPro" id="IPR011050">
    <property type="entry name" value="Pectin_lyase_fold/virulence"/>
</dbReference>
<keyword evidence="1" id="KW-0732">Signal</keyword>
<dbReference type="Proteomes" id="UP001500399">
    <property type="component" value="Unassembled WGS sequence"/>
</dbReference>
<gene>
    <name evidence="3" type="ORF">GCM10008919_09670</name>
</gene>
<feature type="chain" id="PRO_5045827812" description="Filamentous haemagglutinin FhaB/tRNA nuclease CdiA-like TPS domain-containing protein" evidence="1">
    <location>
        <begin position="28"/>
        <end position="1276"/>
    </location>
</feature>
<evidence type="ECO:0000313" key="4">
    <source>
        <dbReference type="Proteomes" id="UP001500399"/>
    </source>
</evidence>
<dbReference type="SUPFAM" id="SSF51126">
    <property type="entry name" value="Pectin lyase-like"/>
    <property type="match status" value="1"/>
</dbReference>
<dbReference type="PROSITE" id="PS51318">
    <property type="entry name" value="TAT"/>
    <property type="match status" value="1"/>
</dbReference>
<dbReference type="Pfam" id="PF18657">
    <property type="entry name" value="YDG"/>
    <property type="match status" value="5"/>
</dbReference>
<dbReference type="Gene3D" id="2.160.20.110">
    <property type="match status" value="1"/>
</dbReference>
<dbReference type="Pfam" id="PF05860">
    <property type="entry name" value="TPS"/>
    <property type="match status" value="1"/>
</dbReference>
<reference evidence="3 4" key="1">
    <citation type="journal article" date="2019" name="Int. J. Syst. Evol. Microbiol.">
        <title>The Global Catalogue of Microorganisms (GCM) 10K type strain sequencing project: providing services to taxonomists for standard genome sequencing and annotation.</title>
        <authorList>
            <consortium name="The Broad Institute Genomics Platform"/>
            <consortium name="The Broad Institute Genome Sequencing Center for Infectious Disease"/>
            <person name="Wu L."/>
            <person name="Ma J."/>
        </authorList>
    </citation>
    <scope>NUCLEOTIDE SEQUENCE [LARGE SCALE GENOMIC DNA]</scope>
    <source>
        <strain evidence="3 4">JCM 8542</strain>
    </source>
</reference>
<dbReference type="RefSeq" id="WP_304987124.1">
    <property type="nucleotide sequence ID" value="NZ_BAAACR010000005.1"/>
</dbReference>
<proteinExistence type="predicted"/>
<evidence type="ECO:0000256" key="1">
    <source>
        <dbReference type="SAM" id="SignalP"/>
    </source>
</evidence>
<dbReference type="InterPro" id="IPR006311">
    <property type="entry name" value="TAT_signal"/>
</dbReference>
<dbReference type="InterPro" id="IPR041286">
    <property type="entry name" value="MBG_2"/>
</dbReference>
<dbReference type="InterPro" id="IPR012334">
    <property type="entry name" value="Pectin_lyas_fold"/>
</dbReference>
<name>A0ABN0T0K3_9FIRM</name>
<evidence type="ECO:0000313" key="3">
    <source>
        <dbReference type="EMBL" id="GAA0208363.1"/>
    </source>
</evidence>
<evidence type="ECO:0000259" key="2">
    <source>
        <dbReference type="SMART" id="SM00912"/>
    </source>
</evidence>